<dbReference type="Pfam" id="PF05721">
    <property type="entry name" value="PhyH"/>
    <property type="match status" value="1"/>
</dbReference>
<dbReference type="GO" id="GO:0016706">
    <property type="term" value="F:2-oxoglutarate-dependent dioxygenase activity"/>
    <property type="evidence" value="ECO:0007669"/>
    <property type="project" value="UniProtKB-ARBA"/>
</dbReference>
<dbReference type="PANTHER" id="PTHR20883">
    <property type="entry name" value="PHYTANOYL-COA DIOXYGENASE DOMAIN CONTAINING 1"/>
    <property type="match status" value="1"/>
</dbReference>
<dbReference type="EMBL" id="AP018227">
    <property type="protein sequence ID" value="BAY86793.1"/>
    <property type="molecule type" value="Genomic_DNA"/>
</dbReference>
<dbReference type="OrthoDB" id="9814777at2"/>
<accession>A0A1Z4LZY3</accession>
<dbReference type="AlphaFoldDB" id="A0A1Z4LZY3"/>
<evidence type="ECO:0000313" key="2">
    <source>
        <dbReference type="Proteomes" id="UP000218418"/>
    </source>
</evidence>
<evidence type="ECO:0000313" key="1">
    <source>
        <dbReference type="EMBL" id="BAY86793.1"/>
    </source>
</evidence>
<dbReference type="Gene3D" id="2.60.120.620">
    <property type="entry name" value="q2cbj1_9rhob like domain"/>
    <property type="match status" value="1"/>
</dbReference>
<dbReference type="Proteomes" id="UP000218418">
    <property type="component" value="Chromosome"/>
</dbReference>
<keyword evidence="2" id="KW-1185">Reference proteome</keyword>
<dbReference type="SUPFAM" id="SSF51197">
    <property type="entry name" value="Clavaminate synthase-like"/>
    <property type="match status" value="1"/>
</dbReference>
<protein>
    <submittedName>
        <fullName evidence="1">Phytanoyl-CoA dioxygenase</fullName>
    </submittedName>
</protein>
<keyword evidence="1" id="KW-0223">Dioxygenase</keyword>
<gene>
    <name evidence="1" type="ORF">NIES267_63040</name>
</gene>
<dbReference type="InterPro" id="IPR008775">
    <property type="entry name" value="Phytyl_CoA_dOase-like"/>
</dbReference>
<proteinExistence type="predicted"/>
<dbReference type="GO" id="GO:0005506">
    <property type="term" value="F:iron ion binding"/>
    <property type="evidence" value="ECO:0007669"/>
    <property type="project" value="UniProtKB-ARBA"/>
</dbReference>
<sequence>METLIKGLSEEQLELLPTEKDIAFYEEHGWFISKKVVPDEVIDEAFVGAQEFYSGERDAIIPYETGYSDWKPGDGDAVRNNQHVSYRKKELRKLLQPIVGAIAAKLARSKGVRLFEDTLVYKAPIQDNESGGVVGWHTDYSYSSVCTSNNMLSAWIPFHDVDAKRAPLVVIDGSHKWKGNEHMRTFNNQNLKDVEKSFFEPGKKIVEVPMILEKGQVSFHHCLTIHGSYPNFSNRARMAFALYLQDYDNRYQVYKNQGKQVHHFLDNMCQKLSNGNPDYSDPEIFPTLWCE</sequence>
<name>A0A1Z4LZY3_9CYAN</name>
<keyword evidence="1" id="KW-0560">Oxidoreductase</keyword>
<dbReference type="PANTHER" id="PTHR20883:SF48">
    <property type="entry name" value="ECTOINE DIOXYGENASE"/>
    <property type="match status" value="1"/>
</dbReference>
<reference evidence="1 2" key="1">
    <citation type="submission" date="2017-06" db="EMBL/GenBank/DDBJ databases">
        <title>Genome sequencing of cyanobaciteial culture collection at National Institute for Environmental Studies (NIES).</title>
        <authorList>
            <person name="Hirose Y."/>
            <person name="Shimura Y."/>
            <person name="Fujisawa T."/>
            <person name="Nakamura Y."/>
            <person name="Kawachi M."/>
        </authorList>
    </citation>
    <scope>NUCLEOTIDE SEQUENCE [LARGE SCALE GENOMIC DNA]</scope>
    <source>
        <strain evidence="1 2">NIES-267</strain>
    </source>
</reference>
<organism evidence="1 2">
    <name type="scientific">Calothrix parasitica NIES-267</name>
    <dbReference type="NCBI Taxonomy" id="1973488"/>
    <lineage>
        <taxon>Bacteria</taxon>
        <taxon>Bacillati</taxon>
        <taxon>Cyanobacteriota</taxon>
        <taxon>Cyanophyceae</taxon>
        <taxon>Nostocales</taxon>
        <taxon>Calotrichaceae</taxon>
        <taxon>Calothrix</taxon>
    </lineage>
</organism>